<accession>A0A167NLZ4</accession>
<dbReference type="EMBL" id="KV417278">
    <property type="protein sequence ID" value="KZO97855.1"/>
    <property type="molecule type" value="Genomic_DNA"/>
</dbReference>
<feature type="coiled-coil region" evidence="1">
    <location>
        <begin position="226"/>
        <end position="253"/>
    </location>
</feature>
<dbReference type="Proteomes" id="UP000076738">
    <property type="component" value="Unassembled WGS sequence"/>
</dbReference>
<protein>
    <submittedName>
        <fullName evidence="3">Uncharacterized protein</fullName>
    </submittedName>
</protein>
<name>A0A167NLZ4_CALVF</name>
<evidence type="ECO:0000313" key="4">
    <source>
        <dbReference type="Proteomes" id="UP000076738"/>
    </source>
</evidence>
<sequence>MKQADVVATTIAKDVSDAKGKKRVLDETNDGGVPGTTGAGPHTPVAVPASKKRKPSQPSSQISSTRKVVSVKEEPGQSPSLQQLPTSSSMPSISFSPHAPQRANTLGITPQNSLVGPITLPNPSNILEPNFPQHSLAPMAPPPPPARLDELPGPLVPGIGNDLLVRVVKEVSDELSEIRKHGEDTHHDHRTQLNSLMAQYKASMEARFKAQEEAQASYREYAERMLAASEKHNKKLSAQVEQLEGMLQDSEARARRNDAIIDRLLGGGVGVTSTPPSGFTSTPPSGRGNRTGGGSQEPSTTSKATSNGRFTRRPDVL</sequence>
<keyword evidence="4" id="KW-1185">Reference proteome</keyword>
<evidence type="ECO:0000256" key="1">
    <source>
        <dbReference type="SAM" id="Coils"/>
    </source>
</evidence>
<evidence type="ECO:0000313" key="3">
    <source>
        <dbReference type="EMBL" id="KZO97855.1"/>
    </source>
</evidence>
<gene>
    <name evidence="3" type="ORF">CALVIDRAFT_61930</name>
</gene>
<reference evidence="3 4" key="1">
    <citation type="journal article" date="2016" name="Mol. Biol. Evol.">
        <title>Comparative Genomics of Early-Diverging Mushroom-Forming Fungi Provides Insights into the Origins of Lignocellulose Decay Capabilities.</title>
        <authorList>
            <person name="Nagy L.G."/>
            <person name="Riley R."/>
            <person name="Tritt A."/>
            <person name="Adam C."/>
            <person name="Daum C."/>
            <person name="Floudas D."/>
            <person name="Sun H."/>
            <person name="Yadav J.S."/>
            <person name="Pangilinan J."/>
            <person name="Larsson K.H."/>
            <person name="Matsuura K."/>
            <person name="Barry K."/>
            <person name="Labutti K."/>
            <person name="Kuo R."/>
            <person name="Ohm R.A."/>
            <person name="Bhattacharya S.S."/>
            <person name="Shirouzu T."/>
            <person name="Yoshinaga Y."/>
            <person name="Martin F.M."/>
            <person name="Grigoriev I.V."/>
            <person name="Hibbett D.S."/>
        </authorList>
    </citation>
    <scope>NUCLEOTIDE SEQUENCE [LARGE SCALE GENOMIC DNA]</scope>
    <source>
        <strain evidence="3 4">TUFC12733</strain>
    </source>
</reference>
<feature type="region of interest" description="Disordered" evidence="2">
    <location>
        <begin position="266"/>
        <end position="317"/>
    </location>
</feature>
<evidence type="ECO:0000256" key="2">
    <source>
        <dbReference type="SAM" id="MobiDB-lite"/>
    </source>
</evidence>
<feature type="region of interest" description="Disordered" evidence="2">
    <location>
        <begin position="1"/>
        <end position="108"/>
    </location>
</feature>
<feature type="compositionally biased region" description="Low complexity" evidence="2">
    <location>
        <begin position="56"/>
        <end position="67"/>
    </location>
</feature>
<feature type="compositionally biased region" description="Basic and acidic residues" evidence="2">
    <location>
        <begin position="14"/>
        <end position="26"/>
    </location>
</feature>
<keyword evidence="1" id="KW-0175">Coiled coil</keyword>
<feature type="compositionally biased region" description="Low complexity" evidence="2">
    <location>
        <begin position="271"/>
        <end position="288"/>
    </location>
</feature>
<dbReference type="AlphaFoldDB" id="A0A167NLZ4"/>
<organism evidence="3 4">
    <name type="scientific">Calocera viscosa (strain TUFC12733)</name>
    <dbReference type="NCBI Taxonomy" id="1330018"/>
    <lineage>
        <taxon>Eukaryota</taxon>
        <taxon>Fungi</taxon>
        <taxon>Dikarya</taxon>
        <taxon>Basidiomycota</taxon>
        <taxon>Agaricomycotina</taxon>
        <taxon>Dacrymycetes</taxon>
        <taxon>Dacrymycetales</taxon>
        <taxon>Dacrymycetaceae</taxon>
        <taxon>Calocera</taxon>
    </lineage>
</organism>
<feature type="compositionally biased region" description="Low complexity" evidence="2">
    <location>
        <begin position="77"/>
        <end position="97"/>
    </location>
</feature>
<feature type="compositionally biased region" description="Polar residues" evidence="2">
    <location>
        <begin position="296"/>
        <end position="309"/>
    </location>
</feature>
<proteinExistence type="predicted"/>